<protein>
    <recommendedName>
        <fullName evidence="3">Tellurite resistance protein TerB</fullName>
    </recommendedName>
</protein>
<dbReference type="OrthoDB" id="1143847at2"/>
<reference evidence="1 2" key="1">
    <citation type="submission" date="2016-10" db="EMBL/GenBank/DDBJ databases">
        <authorList>
            <person name="de Groot N.N."/>
        </authorList>
    </citation>
    <scope>NUCLEOTIDE SEQUENCE [LARGE SCALE GENOMIC DNA]</scope>
    <source>
        <strain evidence="1 2">MAR_2009_71</strain>
    </source>
</reference>
<dbReference type="AlphaFoldDB" id="A0A1H4PEY7"/>
<evidence type="ECO:0008006" key="3">
    <source>
        <dbReference type="Google" id="ProtNLM"/>
    </source>
</evidence>
<proteinExistence type="predicted"/>
<name>A0A1H4PEY7_9FLAO</name>
<organism evidence="1 2">
    <name type="scientific">Maribacter dokdonensis</name>
    <dbReference type="NCBI Taxonomy" id="320912"/>
    <lineage>
        <taxon>Bacteria</taxon>
        <taxon>Pseudomonadati</taxon>
        <taxon>Bacteroidota</taxon>
        <taxon>Flavobacteriia</taxon>
        <taxon>Flavobacteriales</taxon>
        <taxon>Flavobacteriaceae</taxon>
        <taxon>Maribacter</taxon>
    </lineage>
</organism>
<dbReference type="Gene3D" id="1.10.3680.10">
    <property type="entry name" value="TerB-like"/>
    <property type="match status" value="1"/>
</dbReference>
<dbReference type="EMBL" id="FNTB01000001">
    <property type="protein sequence ID" value="SEC05960.1"/>
    <property type="molecule type" value="Genomic_DNA"/>
</dbReference>
<accession>A0A1H4PEY7</accession>
<dbReference type="Proteomes" id="UP000183038">
    <property type="component" value="Unassembled WGS sequence"/>
</dbReference>
<gene>
    <name evidence="1" type="ORF">SAMN05192540_2246</name>
</gene>
<evidence type="ECO:0000313" key="2">
    <source>
        <dbReference type="Proteomes" id="UP000183038"/>
    </source>
</evidence>
<dbReference type="RefSeq" id="WP_074672719.1">
    <property type="nucleotide sequence ID" value="NZ_FNTB01000001.1"/>
</dbReference>
<sequence length="133" mass="15425">MPTNKEKLSILSEMISFAKVNNEIKESEYDFLFSVAQQLNVTKKTFDKLFTTNVEHVIPKSQSDRLLQFHRLVLLMNVDDKQYDEEVNKIYDIGLKMGLPPGAIQQVLTIMHKYPNKVVPPEILIAIFKSHYN</sequence>
<evidence type="ECO:0000313" key="1">
    <source>
        <dbReference type="EMBL" id="SEC05960.1"/>
    </source>
</evidence>
<dbReference type="SUPFAM" id="SSF158682">
    <property type="entry name" value="TerB-like"/>
    <property type="match status" value="1"/>
</dbReference>
<dbReference type="InterPro" id="IPR029024">
    <property type="entry name" value="TerB-like"/>
</dbReference>